<keyword evidence="8" id="KW-1185">Reference proteome</keyword>
<dbReference type="InterPro" id="IPR043428">
    <property type="entry name" value="LivM-like"/>
</dbReference>
<dbReference type="CDD" id="cd06581">
    <property type="entry name" value="TM_PBP1_LivM_like"/>
    <property type="match status" value="1"/>
</dbReference>
<accession>A0ABX1TPK7</accession>
<feature type="transmembrane region" description="Helical" evidence="6">
    <location>
        <begin position="24"/>
        <end position="46"/>
    </location>
</feature>
<evidence type="ECO:0000256" key="6">
    <source>
        <dbReference type="SAM" id="Phobius"/>
    </source>
</evidence>
<dbReference type="InterPro" id="IPR001851">
    <property type="entry name" value="ABC_transp_permease"/>
</dbReference>
<feature type="transmembrane region" description="Helical" evidence="6">
    <location>
        <begin position="77"/>
        <end position="97"/>
    </location>
</feature>
<feature type="transmembrane region" description="Helical" evidence="6">
    <location>
        <begin position="109"/>
        <end position="127"/>
    </location>
</feature>
<protein>
    <submittedName>
        <fullName evidence="7">Branched-chain amino acid ABC transporter permease</fullName>
    </submittedName>
</protein>
<feature type="transmembrane region" description="Helical" evidence="6">
    <location>
        <begin position="205"/>
        <end position="223"/>
    </location>
</feature>
<organism evidence="7 8">
    <name type="scientific">Candidatus Competibacter phosphatis</name>
    <dbReference type="NCBI Taxonomy" id="221280"/>
    <lineage>
        <taxon>Bacteria</taxon>
        <taxon>Pseudomonadati</taxon>
        <taxon>Pseudomonadota</taxon>
        <taxon>Gammaproteobacteria</taxon>
        <taxon>Candidatus Competibacteraceae</taxon>
        <taxon>Candidatus Competibacter</taxon>
    </lineage>
</organism>
<feature type="transmembrane region" description="Helical" evidence="6">
    <location>
        <begin position="243"/>
        <end position="267"/>
    </location>
</feature>
<dbReference type="Proteomes" id="UP000760480">
    <property type="component" value="Unassembled WGS sequence"/>
</dbReference>
<evidence type="ECO:0000313" key="7">
    <source>
        <dbReference type="EMBL" id="NMQ21356.1"/>
    </source>
</evidence>
<feature type="transmembrane region" description="Helical" evidence="6">
    <location>
        <begin position="279"/>
        <end position="301"/>
    </location>
</feature>
<dbReference type="PANTHER" id="PTHR30482">
    <property type="entry name" value="HIGH-AFFINITY BRANCHED-CHAIN AMINO ACID TRANSPORT SYSTEM PERMEASE"/>
    <property type="match status" value="1"/>
</dbReference>
<proteinExistence type="predicted"/>
<evidence type="ECO:0000256" key="4">
    <source>
        <dbReference type="ARBA" id="ARBA00022989"/>
    </source>
</evidence>
<evidence type="ECO:0000256" key="5">
    <source>
        <dbReference type="ARBA" id="ARBA00023136"/>
    </source>
</evidence>
<evidence type="ECO:0000256" key="2">
    <source>
        <dbReference type="ARBA" id="ARBA00022475"/>
    </source>
</evidence>
<comment type="caution">
    <text evidence="7">The sequence shown here is derived from an EMBL/GenBank/DDBJ whole genome shotgun (WGS) entry which is preliminary data.</text>
</comment>
<keyword evidence="2" id="KW-1003">Cell membrane</keyword>
<keyword evidence="5 6" id="KW-0472">Membrane</keyword>
<evidence type="ECO:0000256" key="1">
    <source>
        <dbReference type="ARBA" id="ARBA00004429"/>
    </source>
</evidence>
<keyword evidence="3 6" id="KW-0812">Transmembrane</keyword>
<keyword evidence="4 6" id="KW-1133">Transmembrane helix</keyword>
<evidence type="ECO:0000313" key="8">
    <source>
        <dbReference type="Proteomes" id="UP000760480"/>
    </source>
</evidence>
<gene>
    <name evidence="7" type="ORF">E4P82_20415</name>
</gene>
<dbReference type="RefSeq" id="WP_169250626.1">
    <property type="nucleotide sequence ID" value="NZ_SPMZ01000090.1"/>
</dbReference>
<name>A0ABX1TPK7_9GAMM</name>
<dbReference type="PANTHER" id="PTHR30482:SF18">
    <property type="entry name" value="BRANCHED AMINO ACID TRANSPORT SYSTEM PERMEASE"/>
    <property type="match status" value="1"/>
</dbReference>
<comment type="subcellular location">
    <subcellularLocation>
        <location evidence="1">Cell inner membrane</location>
        <topology evidence="1">Multi-pass membrane protein</topology>
    </subcellularLocation>
</comment>
<reference evidence="7 8" key="1">
    <citation type="submission" date="2019-03" db="EMBL/GenBank/DDBJ databases">
        <title>Metabolic reconstructions from genomes of highly enriched 'Candidatus Accumulibacter' and 'Candidatus Competibacter' bioreactor populations.</title>
        <authorList>
            <person name="Annavajhala M.K."/>
            <person name="Welles L."/>
            <person name="Abbas B."/>
            <person name="Sorokin D."/>
            <person name="Park H."/>
            <person name="Van Loosdrecht M."/>
            <person name="Chandran K."/>
        </authorList>
    </citation>
    <scope>NUCLEOTIDE SEQUENCE [LARGE SCALE GENOMIC DNA]</scope>
    <source>
        <strain evidence="7 8">SBR_G</strain>
    </source>
</reference>
<sequence length="347" mass="37156">MRLVGFSAFAVGVALLPLLFPNNYFVTVVGVSAGLHVILAVGLNLLMGYAGQISLGHAAFFGMGAYASAILTTRYAWPSLLAMAVGLLVAGLTAWLLARPILRLRGHYLAMATLGFGIIVHVVMVQATDWTGGPDGMAGIPPLNLLGWEVDDDRRWYGVVAAAALLAIWLSLNIVDSRVGRALRAVRGSEFAARMMGIDTTRAKTQVFVVSALFAAFAGSLFAHQQAFVSPDSFNLLVSVELVIMVVLGGMASTFGAACGAIALTLLNEGLVVFEDYEMLIHGALLMVVMIFLPQGLFVGLSQGGRRLWNALYRLDKKTVVLFYIHFCMEGTPCKTALSWSCSSLVY</sequence>
<feature type="transmembrane region" description="Helical" evidence="6">
    <location>
        <begin position="156"/>
        <end position="175"/>
    </location>
</feature>
<dbReference type="Pfam" id="PF02653">
    <property type="entry name" value="BPD_transp_2"/>
    <property type="match status" value="1"/>
</dbReference>
<evidence type="ECO:0000256" key="3">
    <source>
        <dbReference type="ARBA" id="ARBA00022692"/>
    </source>
</evidence>
<dbReference type="EMBL" id="SPMZ01000090">
    <property type="protein sequence ID" value="NMQ21356.1"/>
    <property type="molecule type" value="Genomic_DNA"/>
</dbReference>
<feature type="transmembrane region" description="Helical" evidence="6">
    <location>
        <begin position="53"/>
        <end position="71"/>
    </location>
</feature>